<keyword evidence="10 11" id="KW-0998">Cell outer membrane</keyword>
<evidence type="ECO:0000256" key="10">
    <source>
        <dbReference type="ARBA" id="ARBA00023237"/>
    </source>
</evidence>
<organism evidence="16 17">
    <name type="scientific">Dokdonella immobilis</name>
    <dbReference type="NCBI Taxonomy" id="578942"/>
    <lineage>
        <taxon>Bacteria</taxon>
        <taxon>Pseudomonadati</taxon>
        <taxon>Pseudomonadota</taxon>
        <taxon>Gammaproteobacteria</taxon>
        <taxon>Lysobacterales</taxon>
        <taxon>Rhodanobacteraceae</taxon>
        <taxon>Dokdonella</taxon>
    </lineage>
</organism>
<dbReference type="RefSeq" id="WP_092407368.1">
    <property type="nucleotide sequence ID" value="NZ_FOVF01000011.1"/>
</dbReference>
<evidence type="ECO:0000256" key="13">
    <source>
        <dbReference type="SAM" id="SignalP"/>
    </source>
</evidence>
<keyword evidence="7 12" id="KW-0798">TonB box</keyword>
<evidence type="ECO:0000256" key="3">
    <source>
        <dbReference type="ARBA" id="ARBA00022448"/>
    </source>
</evidence>
<dbReference type="PROSITE" id="PS52016">
    <property type="entry name" value="TONB_DEPENDENT_REC_3"/>
    <property type="match status" value="1"/>
</dbReference>
<dbReference type="Gene3D" id="2.40.170.20">
    <property type="entry name" value="TonB-dependent receptor, beta-barrel domain"/>
    <property type="match status" value="1"/>
</dbReference>
<dbReference type="GO" id="GO:0009279">
    <property type="term" value="C:cell outer membrane"/>
    <property type="evidence" value="ECO:0007669"/>
    <property type="project" value="UniProtKB-SubCell"/>
</dbReference>
<dbReference type="EMBL" id="FOVF01000011">
    <property type="protein sequence ID" value="SFN27592.1"/>
    <property type="molecule type" value="Genomic_DNA"/>
</dbReference>
<reference evidence="16 17" key="1">
    <citation type="submission" date="2016-10" db="EMBL/GenBank/DDBJ databases">
        <authorList>
            <person name="de Groot N.N."/>
        </authorList>
    </citation>
    <scope>NUCLEOTIDE SEQUENCE [LARGE SCALE GENOMIC DNA]</scope>
    <source>
        <strain evidence="16 17">CGMCC 1.7659</strain>
    </source>
</reference>
<feature type="domain" description="TonB-dependent receptor-like beta-barrel" evidence="14">
    <location>
        <begin position="234"/>
        <end position="627"/>
    </location>
</feature>
<evidence type="ECO:0000256" key="9">
    <source>
        <dbReference type="ARBA" id="ARBA00023170"/>
    </source>
</evidence>
<proteinExistence type="inferred from homology"/>
<keyword evidence="5 11" id="KW-0812">Transmembrane</keyword>
<keyword evidence="3 11" id="KW-0813">Transport</keyword>
<dbReference type="AlphaFoldDB" id="A0A1I4XP75"/>
<protein>
    <submittedName>
        <fullName evidence="16">Outer membrane receptor for ferrienterochelin and colicins</fullName>
    </submittedName>
</protein>
<dbReference type="Gene3D" id="2.170.130.10">
    <property type="entry name" value="TonB-dependent receptor, plug domain"/>
    <property type="match status" value="1"/>
</dbReference>
<evidence type="ECO:0000256" key="8">
    <source>
        <dbReference type="ARBA" id="ARBA00023136"/>
    </source>
</evidence>
<dbReference type="PANTHER" id="PTHR30069:SF29">
    <property type="entry name" value="HEMOGLOBIN AND HEMOGLOBIN-HAPTOGLOBIN-BINDING PROTEIN 1-RELATED"/>
    <property type="match status" value="1"/>
</dbReference>
<evidence type="ECO:0000256" key="5">
    <source>
        <dbReference type="ARBA" id="ARBA00022692"/>
    </source>
</evidence>
<keyword evidence="17" id="KW-1185">Reference proteome</keyword>
<dbReference type="InterPro" id="IPR039426">
    <property type="entry name" value="TonB-dep_rcpt-like"/>
</dbReference>
<evidence type="ECO:0000256" key="2">
    <source>
        <dbReference type="ARBA" id="ARBA00008143"/>
    </source>
</evidence>
<dbReference type="GO" id="GO:0044718">
    <property type="term" value="P:siderophore transmembrane transport"/>
    <property type="evidence" value="ECO:0007669"/>
    <property type="project" value="TreeGrafter"/>
</dbReference>
<dbReference type="InterPro" id="IPR012910">
    <property type="entry name" value="Plug_dom"/>
</dbReference>
<dbReference type="InterPro" id="IPR036942">
    <property type="entry name" value="Beta-barrel_TonB_sf"/>
</dbReference>
<feature type="domain" description="TonB-dependent receptor plug" evidence="15">
    <location>
        <begin position="96"/>
        <end position="180"/>
    </location>
</feature>
<name>A0A1I4XP75_9GAMM</name>
<dbReference type="InterPro" id="IPR037066">
    <property type="entry name" value="Plug_dom_sf"/>
</dbReference>
<evidence type="ECO:0000256" key="1">
    <source>
        <dbReference type="ARBA" id="ARBA00004571"/>
    </source>
</evidence>
<dbReference type="GO" id="GO:0015344">
    <property type="term" value="F:siderophore uptake transmembrane transporter activity"/>
    <property type="evidence" value="ECO:0007669"/>
    <property type="project" value="TreeGrafter"/>
</dbReference>
<sequence>MSRVIQRSAFAVAINVAAFATPFALAEEVVGEAESEPVRRSDKATANATAVGKDALVADAPWTTEAIRVSARGTANDWPSALATELIDADEAIAAPNDFQDLVTRVPGVGATGQNGIFETFSIRGSGANGILIQVGGMPITAQRRAGIPVSFVEPTLLGDINVTRGPAVVHFGPGALGGAISIEPRWFDTSFVQGGYATSGDETALTAATGSANYSVAVARHQAGDSEAADGTPLNTSYQRESASLQYRTGFGDFDIDALLMPSRTENIGKSNSRFPSRDTTYPEDSHTLGRLRLRHASGFEATVHAHDQYLGTWNRRSGSPDTFAGVSSTDAGATAQQTFVLGDFTNNVGVEYLGRRDVDGYSASGNVLDRTYSLKNGKEDAWSLFALSDWQVAPALAIEFGARTTSIDQEQAGADSSDSATALTAGAIWSPNAWSRWTLNLSSGYRFATLEERYFTGVTAQGEIVGNPDLGAEHSRGIDIGYSAHAGNWGGEIHVWRNHVKDLIQLVDISGDINGFTNVGKAKLHGGEAILGWTPTNALSLRGSVAVVRGTDDTGRPLYGIPPVTAEFEARYQGLNFDLGARYSHRWSVTRPGFEELERDAVDVVDADFRYRFNPSFNLQFYVRNALDKRYYATADELSTFAPERSIGINARWTLH</sequence>
<evidence type="ECO:0000259" key="14">
    <source>
        <dbReference type="Pfam" id="PF00593"/>
    </source>
</evidence>
<dbReference type="PANTHER" id="PTHR30069">
    <property type="entry name" value="TONB-DEPENDENT OUTER MEMBRANE RECEPTOR"/>
    <property type="match status" value="1"/>
</dbReference>
<comment type="subcellular location">
    <subcellularLocation>
        <location evidence="1 11">Cell outer membrane</location>
        <topology evidence="1 11">Multi-pass membrane protein</topology>
    </subcellularLocation>
</comment>
<keyword evidence="6 13" id="KW-0732">Signal</keyword>
<gene>
    <name evidence="16" type="ORF">SAMN05216289_11124</name>
</gene>
<dbReference type="Pfam" id="PF07715">
    <property type="entry name" value="Plug"/>
    <property type="match status" value="1"/>
</dbReference>
<evidence type="ECO:0000313" key="16">
    <source>
        <dbReference type="EMBL" id="SFN27592.1"/>
    </source>
</evidence>
<dbReference type="Pfam" id="PF00593">
    <property type="entry name" value="TonB_dep_Rec_b-barrel"/>
    <property type="match status" value="1"/>
</dbReference>
<feature type="signal peptide" evidence="13">
    <location>
        <begin position="1"/>
        <end position="26"/>
    </location>
</feature>
<evidence type="ECO:0000256" key="6">
    <source>
        <dbReference type="ARBA" id="ARBA00022729"/>
    </source>
</evidence>
<keyword evidence="8 11" id="KW-0472">Membrane</keyword>
<keyword evidence="4 11" id="KW-1134">Transmembrane beta strand</keyword>
<evidence type="ECO:0000259" key="15">
    <source>
        <dbReference type="Pfam" id="PF07715"/>
    </source>
</evidence>
<comment type="similarity">
    <text evidence="2">Belongs to the TonB-dependent receptor family. Hemoglobin/haptoglobin binding protein subfamily.</text>
</comment>
<evidence type="ECO:0000256" key="12">
    <source>
        <dbReference type="RuleBase" id="RU003357"/>
    </source>
</evidence>
<evidence type="ECO:0000256" key="11">
    <source>
        <dbReference type="PROSITE-ProRule" id="PRU01360"/>
    </source>
</evidence>
<dbReference type="Proteomes" id="UP000198575">
    <property type="component" value="Unassembled WGS sequence"/>
</dbReference>
<dbReference type="OrthoDB" id="9764669at2"/>
<accession>A0A1I4XP75</accession>
<evidence type="ECO:0000256" key="7">
    <source>
        <dbReference type="ARBA" id="ARBA00023077"/>
    </source>
</evidence>
<keyword evidence="9 16" id="KW-0675">Receptor</keyword>
<feature type="chain" id="PRO_5011779426" evidence="13">
    <location>
        <begin position="27"/>
        <end position="658"/>
    </location>
</feature>
<dbReference type="STRING" id="578942.SAMN05216289_11124"/>
<dbReference type="SUPFAM" id="SSF56935">
    <property type="entry name" value="Porins"/>
    <property type="match status" value="1"/>
</dbReference>
<evidence type="ECO:0000313" key="17">
    <source>
        <dbReference type="Proteomes" id="UP000198575"/>
    </source>
</evidence>
<evidence type="ECO:0000256" key="4">
    <source>
        <dbReference type="ARBA" id="ARBA00022452"/>
    </source>
</evidence>
<dbReference type="InterPro" id="IPR000531">
    <property type="entry name" value="Beta-barrel_TonB"/>
</dbReference>